<dbReference type="PRINTS" id="PR00081">
    <property type="entry name" value="GDHRDH"/>
</dbReference>
<dbReference type="GO" id="GO:0016616">
    <property type="term" value="F:oxidoreductase activity, acting on the CH-OH group of donors, NAD or NADP as acceptor"/>
    <property type="evidence" value="ECO:0007669"/>
    <property type="project" value="TreeGrafter"/>
</dbReference>
<dbReference type="PANTHER" id="PTHR42760">
    <property type="entry name" value="SHORT-CHAIN DEHYDROGENASES/REDUCTASES FAMILY MEMBER"/>
    <property type="match status" value="1"/>
</dbReference>
<dbReference type="InterPro" id="IPR036291">
    <property type="entry name" value="NAD(P)-bd_dom_sf"/>
</dbReference>
<dbReference type="InterPro" id="IPR002347">
    <property type="entry name" value="SDR_fam"/>
</dbReference>
<dbReference type="SMART" id="SM00822">
    <property type="entry name" value="PKS_KR"/>
    <property type="match status" value="1"/>
</dbReference>
<name>A0A1G6I4V6_9ACTN</name>
<dbReference type="NCBIfam" id="NF006110">
    <property type="entry name" value="PRK08261.1"/>
    <property type="match status" value="1"/>
</dbReference>
<dbReference type="InterPro" id="IPR020904">
    <property type="entry name" value="Sc_DH/Rdtase_CS"/>
</dbReference>
<dbReference type="PROSITE" id="PS00061">
    <property type="entry name" value="ADH_SHORT"/>
    <property type="match status" value="1"/>
</dbReference>
<dbReference type="RefSeq" id="WP_092613527.1">
    <property type="nucleotide sequence ID" value="NZ_FMYF01000014.1"/>
</dbReference>
<dbReference type="STRING" id="1577474.GA0111570_11430"/>
<dbReference type="AlphaFoldDB" id="A0A1G6I4V6"/>
<accession>A0A1G6I4V6</accession>
<organism evidence="3 4">
    <name type="scientific">Raineyella antarctica</name>
    <dbReference type="NCBI Taxonomy" id="1577474"/>
    <lineage>
        <taxon>Bacteria</taxon>
        <taxon>Bacillati</taxon>
        <taxon>Actinomycetota</taxon>
        <taxon>Actinomycetes</taxon>
        <taxon>Propionibacteriales</taxon>
        <taxon>Propionibacteriaceae</taxon>
        <taxon>Raineyella</taxon>
    </lineage>
</organism>
<feature type="domain" description="Ketoreductase" evidence="2">
    <location>
        <begin position="221"/>
        <end position="408"/>
    </location>
</feature>
<evidence type="ECO:0000259" key="2">
    <source>
        <dbReference type="SMART" id="SM00822"/>
    </source>
</evidence>
<dbReference type="Pfam" id="PF13561">
    <property type="entry name" value="adh_short_C2"/>
    <property type="match status" value="1"/>
</dbReference>
<keyword evidence="4" id="KW-1185">Reference proteome</keyword>
<dbReference type="InterPro" id="IPR057326">
    <property type="entry name" value="KR_dom"/>
</dbReference>
<dbReference type="SUPFAM" id="SSF51735">
    <property type="entry name" value="NAD(P)-binding Rossmann-fold domains"/>
    <property type="match status" value="1"/>
</dbReference>
<dbReference type="OrthoDB" id="9808187at2"/>
<evidence type="ECO:0000256" key="1">
    <source>
        <dbReference type="ARBA" id="ARBA00006484"/>
    </source>
</evidence>
<reference evidence="3 4" key="1">
    <citation type="submission" date="2016-06" db="EMBL/GenBank/DDBJ databases">
        <authorList>
            <person name="Olsen C.W."/>
            <person name="Carey S."/>
            <person name="Hinshaw L."/>
            <person name="Karasin A.I."/>
        </authorList>
    </citation>
    <scope>NUCLEOTIDE SEQUENCE [LARGE SCALE GENOMIC DNA]</scope>
    <source>
        <strain evidence="3 4">LZ-22</strain>
    </source>
</reference>
<gene>
    <name evidence="3" type="ORF">GA0111570_11430</name>
</gene>
<dbReference type="PANTHER" id="PTHR42760:SF78">
    <property type="entry name" value="3-OXOACYL-[ACYL-CARRIER-PROTEIN] REDUCTASE [NADH]"/>
    <property type="match status" value="1"/>
</dbReference>
<dbReference type="Proteomes" id="UP000199086">
    <property type="component" value="Unassembled WGS sequence"/>
</dbReference>
<sequence>MKIDTGVLVRSKPVQALARRLGMPDAPELRRGRDLPSGDIALSAPDGSGIVAETLAQLGVPTIPALRDDPEARTPGPDGHDLPPAYAPQLGALIVDATAVRTITGLEDLRAVLRPAVRGLEPSGRVVVVATASAGVEGLEARAVTRSLDGLVRSVAKELRDGATANLVYLEPGTGAQDLVSTLAFLLEGRSAYVDGQSWHVGPRRTSPGRPEVDGDSLAGRIVVVTGAARGIGAQIARTFHREGAVVVAVDVPAAGEALSAIANEVGGTALQLDITVPDAGVRIAEHVASRYGDEARIHAIAHNAGILRDRLLANMDERRWAQVLDVNLAAQLRINQVLLDPALAGGLAYDAHIIASASTSGIAGNRGQTNYGASKAGVIGLVQALSETYADRPLTVNAVAPGFIETDMTATIPPIQRELFRLSNSLHQGGRPGDVAELIVYLADPATSGVNGQVIRVCGQLTAGA</sequence>
<dbReference type="FunFam" id="3.40.50.720:FF:000338">
    <property type="entry name" value="3-oxoacyl-ACP reductase FabG"/>
    <property type="match status" value="1"/>
</dbReference>
<comment type="similarity">
    <text evidence="1">Belongs to the short-chain dehydrogenases/reductases (SDR) family.</text>
</comment>
<evidence type="ECO:0000313" key="4">
    <source>
        <dbReference type="Proteomes" id="UP000199086"/>
    </source>
</evidence>
<evidence type="ECO:0000313" key="3">
    <source>
        <dbReference type="EMBL" id="SDC01481.1"/>
    </source>
</evidence>
<dbReference type="Gene3D" id="3.40.50.720">
    <property type="entry name" value="NAD(P)-binding Rossmann-like Domain"/>
    <property type="match status" value="2"/>
</dbReference>
<dbReference type="EMBL" id="FMYF01000014">
    <property type="protein sequence ID" value="SDC01481.1"/>
    <property type="molecule type" value="Genomic_DNA"/>
</dbReference>
<protein>
    <submittedName>
        <fullName evidence="3">3-oxoacyl-[acyl-carrier protein] reductase</fullName>
    </submittedName>
</protein>
<proteinExistence type="inferred from homology"/>